<dbReference type="Gene3D" id="2.40.50.140">
    <property type="entry name" value="Nucleic acid-binding proteins"/>
    <property type="match status" value="1"/>
</dbReference>
<dbReference type="PROSITE" id="PS50819">
    <property type="entry name" value="INTEIN_ENDONUCLEASE"/>
    <property type="match status" value="1"/>
</dbReference>
<dbReference type="PANTHER" id="PTHR47964">
    <property type="entry name" value="ATP-DEPENDENT DNA HELICASE HOMOLOG RECG, CHLOROPLASTIC"/>
    <property type="match status" value="1"/>
</dbReference>
<dbReference type="Gene3D" id="3.10.28.10">
    <property type="entry name" value="Homing endonucleases"/>
    <property type="match status" value="1"/>
</dbReference>
<evidence type="ECO:0000259" key="9">
    <source>
        <dbReference type="PROSITE" id="PS50819"/>
    </source>
</evidence>
<dbReference type="InterPro" id="IPR001650">
    <property type="entry name" value="Helicase_C-like"/>
</dbReference>
<protein>
    <submittedName>
        <fullName evidence="12">Helicase-related protein</fullName>
    </submittedName>
</protein>
<keyword evidence="3" id="KW-0378">Hydrolase</keyword>
<keyword evidence="1" id="KW-0547">Nucleotide-binding</keyword>
<dbReference type="Gene3D" id="3.40.50.300">
    <property type="entry name" value="P-loop containing nucleotide triphosphate hydrolases"/>
    <property type="match status" value="3"/>
</dbReference>
<dbReference type="CDD" id="cd04488">
    <property type="entry name" value="RecG_wedge_OBF"/>
    <property type="match status" value="1"/>
</dbReference>
<dbReference type="Proteomes" id="UP001257627">
    <property type="component" value="Unassembled WGS sequence"/>
</dbReference>
<gene>
    <name evidence="12" type="ORF">PU648_18125</name>
</gene>
<organism evidence="12 13">
    <name type="scientific">Streptomyces mirabilis</name>
    <dbReference type="NCBI Taxonomy" id="68239"/>
    <lineage>
        <taxon>Bacteria</taxon>
        <taxon>Bacillati</taxon>
        <taxon>Actinomycetota</taxon>
        <taxon>Actinomycetes</taxon>
        <taxon>Kitasatosporales</taxon>
        <taxon>Streptomycetaceae</taxon>
        <taxon>Streptomyces</taxon>
    </lineage>
</organism>
<dbReference type="InterPro" id="IPR027434">
    <property type="entry name" value="Homing_endonucl"/>
</dbReference>
<dbReference type="SUPFAM" id="SSF55608">
    <property type="entry name" value="Homing endonucleases"/>
    <property type="match status" value="1"/>
</dbReference>
<evidence type="ECO:0000256" key="2">
    <source>
        <dbReference type="ARBA" id="ARBA00022763"/>
    </source>
</evidence>
<evidence type="ECO:0000256" key="3">
    <source>
        <dbReference type="ARBA" id="ARBA00022801"/>
    </source>
</evidence>
<dbReference type="SUPFAM" id="SSF52540">
    <property type="entry name" value="P-loop containing nucleoside triphosphate hydrolases"/>
    <property type="match status" value="2"/>
</dbReference>
<reference evidence="12 13" key="1">
    <citation type="submission" date="2023-02" db="EMBL/GenBank/DDBJ databases">
        <authorList>
            <person name="Maleckis M."/>
        </authorList>
    </citation>
    <scope>NUCLEOTIDE SEQUENCE [LARGE SCALE GENOMIC DNA]</scope>
    <source>
        <strain evidence="12 13">P8-A2</strain>
    </source>
</reference>
<dbReference type="InterPro" id="IPR036844">
    <property type="entry name" value="Hint_dom_sf"/>
</dbReference>
<evidence type="ECO:0000259" key="10">
    <source>
        <dbReference type="PROSITE" id="PS51192"/>
    </source>
</evidence>
<dbReference type="RefSeq" id="WP_316732840.1">
    <property type="nucleotide sequence ID" value="NZ_JARAKF010000001.1"/>
</dbReference>
<dbReference type="PANTHER" id="PTHR47964:SF1">
    <property type="entry name" value="ATP-DEPENDENT DNA HELICASE HOMOLOG RECG, CHLOROPLASTIC"/>
    <property type="match status" value="1"/>
</dbReference>
<keyword evidence="6" id="KW-0238">DNA-binding</keyword>
<dbReference type="InterPro" id="IPR004365">
    <property type="entry name" value="NA-bd_OB_tRNA"/>
</dbReference>
<dbReference type="PROSITE" id="PS51192">
    <property type="entry name" value="HELICASE_ATP_BIND_1"/>
    <property type="match status" value="1"/>
</dbReference>
<dbReference type="Pfam" id="PF01336">
    <property type="entry name" value="tRNA_anti-codon"/>
    <property type="match status" value="1"/>
</dbReference>
<keyword evidence="4 12" id="KW-0347">Helicase</keyword>
<dbReference type="Pfam" id="PF00271">
    <property type="entry name" value="Helicase_C"/>
    <property type="match status" value="1"/>
</dbReference>
<name>A0ABU3UJZ6_9ACTN</name>
<feature type="region of interest" description="Disordered" evidence="8">
    <location>
        <begin position="851"/>
        <end position="877"/>
    </location>
</feature>
<sequence>MDLVPALDEPLKKVLGPPTAKVMAEHLGLHTVGDLLHHYPRRYEERGQLTHLADLPMDEHVTVVAQVADARLLTFASAKAPRGKGQRLEVTITDGSGRLQLVFFGNGVHKPHKDLLPGTRAMFSGKVSVFNHRLQLAHPAYEPLRADSDDAAETVDSWAGALIPIYPATAKLESWKIAKSVQTVLLSAQEAVDPLPDSLRDGRGLVSLPEALLKIHRPHTKADIHDARARLKWDEAFVLQVALARRRHADAQLPAVARLPKPDGLLTAFDAKLPFTLTEGQQKVSKEIFDDLATEHPMHRLLQGEVGSGKAQPLDSLVLTPAGFKRMGDVSVGDAVVTPVGDIALVDGVFPQGERDVWQLVLSDDSTVECDDEHLWIVGTSSAWDRGQEPKVLTAREIRADIHEANGSSKWYLPAVTPVDLGEGTTPPLDPYLFGLLLGDGSFRHNLRMSTNDEEILAAVRFASPPDCELVAVPGSRCDYTLRVSGPKGGTRRNPVISALRALGLWGAGSHDKFLPPVFKNTSIKDRLAVLQGLMDTHGTVDAEGMSVSFRSVSRRLADDVAWLVRSLGGRARVLPKQAAFNVSIALPEEYGPFRLARKADRMRPRPKYNTFRRGIRAVEYVGRKQVQCISVAHPSHAYVTDNFTVTHNTMVALRAMLAVVDAGGQAAMLAPTEVLAQQHHRSITEMMGELAEGGMLGGSEHSTKVVLLTGSMGAAGRRQALLDLVTGEAGIVIGTHALIEDKVQFHDLGLVVVDEQHRFGVEQRDALRGKGKQPPHLLVMTATPIPRTVAMTVFGDLETSVLDQLPAGRSPIASHVVPAADKPHFLTRAWERVREEVENGHQAYVVCPRIGDDIDEPADPKKAKKKSPEDEAEKRPPLAVLDIAEQLAGGPLQGLKVEILHGRMQPDDKDAVMRRFAAGETDVLVATTVIEVGVNVPNATAMVIMDADRFGVSQLHQLRGRVGRGSAAGLCLLVTEMPEASPARQRLTAVASTLDGFELSRIDLEQRREGDVLGQAQSGVRSSLRMLAVIEDEEIIAEAREEAAGVVAADPELTALPGLRTALEALLDEEREQYLDKG</sequence>
<proteinExistence type="predicted"/>
<keyword evidence="2" id="KW-0227">DNA damage</keyword>
<dbReference type="InterPro" id="IPR027417">
    <property type="entry name" value="P-loop_NTPase"/>
</dbReference>
<dbReference type="SMART" id="SM00487">
    <property type="entry name" value="DEXDc"/>
    <property type="match status" value="1"/>
</dbReference>
<evidence type="ECO:0000313" key="12">
    <source>
        <dbReference type="EMBL" id="MDU8994214.1"/>
    </source>
</evidence>
<dbReference type="SMART" id="SM00490">
    <property type="entry name" value="HELICc"/>
    <property type="match status" value="1"/>
</dbReference>
<dbReference type="InterPro" id="IPR012340">
    <property type="entry name" value="NA-bd_OB-fold"/>
</dbReference>
<evidence type="ECO:0000256" key="4">
    <source>
        <dbReference type="ARBA" id="ARBA00022806"/>
    </source>
</evidence>
<feature type="domain" description="Helicase ATP-binding" evidence="10">
    <location>
        <begin position="630"/>
        <end position="803"/>
    </location>
</feature>
<feature type="domain" description="DOD-type homing endonuclease" evidence="9">
    <location>
        <begin position="433"/>
        <end position="570"/>
    </location>
</feature>
<keyword evidence="13" id="KW-1185">Reference proteome</keyword>
<feature type="domain" description="Helicase C-terminal" evidence="11">
    <location>
        <begin position="826"/>
        <end position="1006"/>
    </location>
</feature>
<evidence type="ECO:0000256" key="5">
    <source>
        <dbReference type="ARBA" id="ARBA00022840"/>
    </source>
</evidence>
<comment type="caution">
    <text evidence="12">The sequence shown here is derived from an EMBL/GenBank/DDBJ whole genome shotgun (WGS) entry which is preliminary data.</text>
</comment>
<keyword evidence="5" id="KW-0067">ATP-binding</keyword>
<dbReference type="InterPro" id="IPR011545">
    <property type="entry name" value="DEAD/DEAH_box_helicase_dom"/>
</dbReference>
<dbReference type="InterPro" id="IPR004042">
    <property type="entry name" value="Intein_endonuc_central"/>
</dbReference>
<keyword evidence="7" id="KW-0234">DNA repair</keyword>
<evidence type="ECO:0000256" key="6">
    <source>
        <dbReference type="ARBA" id="ARBA00023125"/>
    </source>
</evidence>
<evidence type="ECO:0000256" key="7">
    <source>
        <dbReference type="ARBA" id="ARBA00023204"/>
    </source>
</evidence>
<dbReference type="InterPro" id="IPR014001">
    <property type="entry name" value="Helicase_ATP-bd"/>
</dbReference>
<dbReference type="InterPro" id="IPR045562">
    <property type="entry name" value="RecG_dom3_C"/>
</dbReference>
<dbReference type="PROSITE" id="PS51194">
    <property type="entry name" value="HELICASE_CTER"/>
    <property type="match status" value="1"/>
</dbReference>
<dbReference type="InterPro" id="IPR047112">
    <property type="entry name" value="RecG/Mfd"/>
</dbReference>
<feature type="compositionally biased region" description="Basic and acidic residues" evidence="8">
    <location>
        <begin position="859"/>
        <end position="877"/>
    </location>
</feature>
<dbReference type="EMBL" id="JARAKF010000001">
    <property type="protein sequence ID" value="MDU8994214.1"/>
    <property type="molecule type" value="Genomic_DNA"/>
</dbReference>
<dbReference type="Pfam" id="PF00270">
    <property type="entry name" value="DEAD"/>
    <property type="match status" value="1"/>
</dbReference>
<evidence type="ECO:0000313" key="13">
    <source>
        <dbReference type="Proteomes" id="UP001257627"/>
    </source>
</evidence>
<dbReference type="GO" id="GO:0004386">
    <property type="term" value="F:helicase activity"/>
    <property type="evidence" value="ECO:0007669"/>
    <property type="project" value="UniProtKB-KW"/>
</dbReference>
<dbReference type="SUPFAM" id="SSF51294">
    <property type="entry name" value="Hedgehog/intein (Hint) domain"/>
    <property type="match status" value="1"/>
</dbReference>
<evidence type="ECO:0000256" key="8">
    <source>
        <dbReference type="SAM" id="MobiDB-lite"/>
    </source>
</evidence>
<dbReference type="SUPFAM" id="SSF50249">
    <property type="entry name" value="Nucleic acid-binding proteins"/>
    <property type="match status" value="1"/>
</dbReference>
<evidence type="ECO:0000256" key="1">
    <source>
        <dbReference type="ARBA" id="ARBA00022741"/>
    </source>
</evidence>
<dbReference type="Pfam" id="PF19833">
    <property type="entry name" value="RecG_dom3_C"/>
    <property type="match status" value="1"/>
</dbReference>
<evidence type="ECO:0000259" key="11">
    <source>
        <dbReference type="PROSITE" id="PS51194"/>
    </source>
</evidence>
<accession>A0ABU3UJZ6</accession>